<comment type="similarity">
    <text evidence="1 11">Belongs to the RNA polymerase subunit omega family.</text>
</comment>
<dbReference type="PANTHER" id="PTHR34476">
    <property type="entry name" value="DNA-DIRECTED RNA POLYMERASE SUBUNIT OMEGA"/>
    <property type="match status" value="1"/>
</dbReference>
<comment type="subunit">
    <text evidence="11">The RNAP catalytic core consists of 2 alpha, 1 beta, 1 beta' and 1 omega subunit. When a sigma factor is associated with the core the holoenzyme is formed, which can initiate transcription.</text>
</comment>
<dbReference type="Proteomes" id="UP001165395">
    <property type="component" value="Unassembled WGS sequence"/>
</dbReference>
<evidence type="ECO:0000256" key="10">
    <source>
        <dbReference type="ARBA" id="ARBA00048552"/>
    </source>
</evidence>
<evidence type="ECO:0000313" key="13">
    <source>
        <dbReference type="Proteomes" id="UP001165395"/>
    </source>
</evidence>
<dbReference type="EMBL" id="JAJBZT010000003">
    <property type="protein sequence ID" value="MCB6183293.1"/>
    <property type="molecule type" value="Genomic_DNA"/>
</dbReference>
<dbReference type="SMART" id="SM01409">
    <property type="entry name" value="RNA_pol_Rpb6"/>
    <property type="match status" value="1"/>
</dbReference>
<keyword evidence="4 11" id="KW-0240">DNA-directed RNA polymerase</keyword>
<evidence type="ECO:0000313" key="12">
    <source>
        <dbReference type="EMBL" id="MCB6183293.1"/>
    </source>
</evidence>
<comment type="caution">
    <text evidence="12">The sequence shown here is derived from an EMBL/GenBank/DDBJ whole genome shotgun (WGS) entry which is preliminary data.</text>
</comment>
<evidence type="ECO:0000256" key="1">
    <source>
        <dbReference type="ARBA" id="ARBA00006711"/>
    </source>
</evidence>
<dbReference type="GO" id="GO:0003899">
    <property type="term" value="F:DNA-directed RNA polymerase activity"/>
    <property type="evidence" value="ECO:0007669"/>
    <property type="project" value="UniProtKB-EC"/>
</dbReference>
<keyword evidence="5 11" id="KW-0808">Transferase</keyword>
<keyword evidence="6 11" id="KW-0548">Nucleotidyltransferase</keyword>
<evidence type="ECO:0000256" key="3">
    <source>
        <dbReference type="ARBA" id="ARBA00013725"/>
    </source>
</evidence>
<evidence type="ECO:0000256" key="5">
    <source>
        <dbReference type="ARBA" id="ARBA00022679"/>
    </source>
</evidence>
<keyword evidence="13" id="KW-1185">Reference proteome</keyword>
<accession>A0ABS8D519</accession>
<evidence type="ECO:0000256" key="2">
    <source>
        <dbReference type="ARBA" id="ARBA00012418"/>
    </source>
</evidence>
<dbReference type="InterPro" id="IPR036161">
    <property type="entry name" value="RPB6/omega-like_sf"/>
</dbReference>
<dbReference type="NCBIfam" id="TIGR00690">
    <property type="entry name" value="rpoZ"/>
    <property type="match status" value="1"/>
</dbReference>
<organism evidence="12 13">
    <name type="scientific">Leeia speluncae</name>
    <dbReference type="NCBI Taxonomy" id="2884804"/>
    <lineage>
        <taxon>Bacteria</taxon>
        <taxon>Pseudomonadati</taxon>
        <taxon>Pseudomonadota</taxon>
        <taxon>Betaproteobacteria</taxon>
        <taxon>Neisseriales</taxon>
        <taxon>Leeiaceae</taxon>
        <taxon>Leeia</taxon>
    </lineage>
</organism>
<sequence length="69" mass="7825">MARITIDDCLKRMANRYNLTLAATTRARQIANGSTPQVDAARDKPTVVALREMAQGKLSEEILKRYRDF</sequence>
<gene>
    <name evidence="11 12" type="primary">rpoZ</name>
    <name evidence="12" type="ORF">LIN78_07020</name>
</gene>
<evidence type="ECO:0000256" key="8">
    <source>
        <dbReference type="ARBA" id="ARBA00029924"/>
    </source>
</evidence>
<dbReference type="EC" id="2.7.7.6" evidence="2 11"/>
<dbReference type="InterPro" id="IPR006110">
    <property type="entry name" value="Pol_omega/Rpo6/RPB6"/>
</dbReference>
<dbReference type="SUPFAM" id="SSF63562">
    <property type="entry name" value="RPB6/omega subunit-like"/>
    <property type="match status" value="1"/>
</dbReference>
<dbReference type="GO" id="GO:0000428">
    <property type="term" value="C:DNA-directed RNA polymerase complex"/>
    <property type="evidence" value="ECO:0007669"/>
    <property type="project" value="UniProtKB-KW"/>
</dbReference>
<reference evidence="12" key="1">
    <citation type="submission" date="2021-10" db="EMBL/GenBank/DDBJ databases">
        <title>The complete genome sequence of Leeia sp. TBRC 13508.</title>
        <authorList>
            <person name="Charoenyingcharoen P."/>
            <person name="Yukphan P."/>
        </authorList>
    </citation>
    <scope>NUCLEOTIDE SEQUENCE</scope>
    <source>
        <strain evidence="12">TBRC 13508</strain>
    </source>
</reference>
<proteinExistence type="inferred from homology"/>
<dbReference type="PANTHER" id="PTHR34476:SF1">
    <property type="entry name" value="DNA-DIRECTED RNA POLYMERASE SUBUNIT OMEGA"/>
    <property type="match status" value="1"/>
</dbReference>
<comment type="catalytic activity">
    <reaction evidence="10 11">
        <text>RNA(n) + a ribonucleoside 5'-triphosphate = RNA(n+1) + diphosphate</text>
        <dbReference type="Rhea" id="RHEA:21248"/>
        <dbReference type="Rhea" id="RHEA-COMP:14527"/>
        <dbReference type="Rhea" id="RHEA-COMP:17342"/>
        <dbReference type="ChEBI" id="CHEBI:33019"/>
        <dbReference type="ChEBI" id="CHEBI:61557"/>
        <dbReference type="ChEBI" id="CHEBI:140395"/>
        <dbReference type="EC" id="2.7.7.6"/>
    </reaction>
</comment>
<dbReference type="RefSeq" id="WP_227179922.1">
    <property type="nucleotide sequence ID" value="NZ_JAJBZT010000003.1"/>
</dbReference>
<comment type="function">
    <text evidence="11">Promotes RNA polymerase assembly. Latches the N- and C-terminal regions of the beta' subunit thereby facilitating its interaction with the beta and alpha subunits.</text>
</comment>
<dbReference type="Pfam" id="PF01192">
    <property type="entry name" value="RNA_pol_Rpb6"/>
    <property type="match status" value="1"/>
</dbReference>
<protein>
    <recommendedName>
        <fullName evidence="3 11">DNA-directed RNA polymerase subunit omega</fullName>
        <shortName evidence="11">RNAP omega subunit</shortName>
        <ecNumber evidence="2 11">2.7.7.6</ecNumber>
    </recommendedName>
    <alternativeName>
        <fullName evidence="9 11">RNA polymerase omega subunit</fullName>
    </alternativeName>
    <alternativeName>
        <fullName evidence="8 11">Transcriptase subunit omega</fullName>
    </alternativeName>
</protein>
<evidence type="ECO:0000256" key="11">
    <source>
        <dbReference type="HAMAP-Rule" id="MF_00366"/>
    </source>
</evidence>
<dbReference type="Gene3D" id="3.90.940.10">
    <property type="match status" value="1"/>
</dbReference>
<dbReference type="HAMAP" id="MF_00366">
    <property type="entry name" value="RNApol_bact_RpoZ"/>
    <property type="match status" value="1"/>
</dbReference>
<name>A0ABS8D519_9NEIS</name>
<evidence type="ECO:0000256" key="9">
    <source>
        <dbReference type="ARBA" id="ARBA00030998"/>
    </source>
</evidence>
<dbReference type="InterPro" id="IPR003716">
    <property type="entry name" value="DNA-dir_RNA_pol_omega"/>
</dbReference>
<evidence type="ECO:0000256" key="4">
    <source>
        <dbReference type="ARBA" id="ARBA00022478"/>
    </source>
</evidence>
<keyword evidence="7 11" id="KW-0804">Transcription</keyword>
<evidence type="ECO:0000256" key="7">
    <source>
        <dbReference type="ARBA" id="ARBA00023163"/>
    </source>
</evidence>
<evidence type="ECO:0000256" key="6">
    <source>
        <dbReference type="ARBA" id="ARBA00022695"/>
    </source>
</evidence>